<keyword evidence="2" id="KW-0812">Transmembrane</keyword>
<accession>A0A9X5EDG7</accession>
<dbReference type="PANTHER" id="PTHR33392:SF6">
    <property type="entry name" value="POLYISOPRENYL-TEICHOIC ACID--PEPTIDOGLYCAN TEICHOIC ACID TRANSFERASE TAGU"/>
    <property type="match status" value="1"/>
</dbReference>
<dbReference type="InterPro" id="IPR004474">
    <property type="entry name" value="LytR_CpsA_psr"/>
</dbReference>
<evidence type="ECO:0000259" key="4">
    <source>
        <dbReference type="Pfam" id="PF13399"/>
    </source>
</evidence>
<feature type="transmembrane region" description="Helical" evidence="2">
    <location>
        <begin position="42"/>
        <end position="64"/>
    </location>
</feature>
<dbReference type="InterPro" id="IPR027381">
    <property type="entry name" value="LytR/CpsA/Psr_C"/>
</dbReference>
<comment type="similarity">
    <text evidence="1">Belongs to the LytR/CpsA/Psr (LCP) family.</text>
</comment>
<keyword evidence="2" id="KW-0472">Membrane</keyword>
<dbReference type="InterPro" id="IPR050922">
    <property type="entry name" value="LytR/CpsA/Psr_CW_biosynth"/>
</dbReference>
<proteinExistence type="inferred from homology"/>
<dbReference type="EMBL" id="JTJC03000012">
    <property type="protein sequence ID" value="NHC37872.1"/>
    <property type="molecule type" value="Genomic_DNA"/>
</dbReference>
<dbReference type="NCBIfam" id="TIGR00350">
    <property type="entry name" value="lytR_cpsA_psr"/>
    <property type="match status" value="1"/>
</dbReference>
<protein>
    <submittedName>
        <fullName evidence="5">LCP family protein</fullName>
    </submittedName>
</protein>
<keyword evidence="6" id="KW-1185">Reference proteome</keyword>
<organism evidence="5 6">
    <name type="scientific">Scytonema millei VB511283</name>
    <dbReference type="NCBI Taxonomy" id="1245923"/>
    <lineage>
        <taxon>Bacteria</taxon>
        <taxon>Bacillati</taxon>
        <taxon>Cyanobacteriota</taxon>
        <taxon>Cyanophyceae</taxon>
        <taxon>Nostocales</taxon>
        <taxon>Scytonemataceae</taxon>
        <taxon>Scytonema</taxon>
    </lineage>
</organism>
<evidence type="ECO:0000256" key="2">
    <source>
        <dbReference type="SAM" id="Phobius"/>
    </source>
</evidence>
<evidence type="ECO:0000256" key="1">
    <source>
        <dbReference type="ARBA" id="ARBA00006068"/>
    </source>
</evidence>
<dbReference type="Pfam" id="PF03816">
    <property type="entry name" value="LytR_cpsA_psr"/>
    <property type="match status" value="1"/>
</dbReference>
<sequence length="485" mass="53392">MTSVKCEEVVSVQRISGSKSNSTSNSKNFKRSSAMSRTGRWLWFWVIMSGVAVLSATAGALLAYTMSTKPLMQSQLSPEEQAIFGTHGDRLTRAGFKLSELTRPVNILVLGVKVLTTDVNTPAAEIKKQGYHALVNSFDGLTDTILLLRFDPATKKIAALSIPRDTRTKIEGRGIAKINEANLVGGPAGSAKAISELLDGVPIDRYIRINVQGVEKLIDALGGVTVYVPKDMKYQDDSQHLYINLKAGKQHLDGNKTLQLLRYRHDENGDIGRIQRQQLVMRALTEQTLSPNTLTRMPQILSVIQSHLDTNLSMDELVALANFGVQTNRSNMQMLMLPGRFSNVGEYKASYWLPDSDRIAKMATQHFDAPLSESEPVDFDPARLRIAISNSTGSDRAVRSLVKSLAGAGYRNVYITKSWSEPLDTTHVVAQQGDTESATTIRDLLNVGEVRVESTGNLGSDITIQVGKDWLEQEMRGEERGARSE</sequence>
<feature type="domain" description="Cell envelope-related transcriptional attenuator" evidence="3">
    <location>
        <begin position="142"/>
        <end position="288"/>
    </location>
</feature>
<gene>
    <name evidence="5" type="ORF">QH73_0025070</name>
</gene>
<feature type="domain" description="LytR/CpsA/Psr regulator C-terminal" evidence="4">
    <location>
        <begin position="384"/>
        <end position="470"/>
    </location>
</feature>
<evidence type="ECO:0000313" key="6">
    <source>
        <dbReference type="Proteomes" id="UP000031532"/>
    </source>
</evidence>
<evidence type="ECO:0000313" key="5">
    <source>
        <dbReference type="EMBL" id="NHC37872.1"/>
    </source>
</evidence>
<keyword evidence="2" id="KW-1133">Transmembrane helix</keyword>
<dbReference type="Gene3D" id="3.40.630.190">
    <property type="entry name" value="LCP protein"/>
    <property type="match status" value="1"/>
</dbReference>
<dbReference type="Proteomes" id="UP000031532">
    <property type="component" value="Unassembled WGS sequence"/>
</dbReference>
<reference evidence="5 6" key="1">
    <citation type="journal article" date="2015" name="Genome Announc.">
        <title>Draft Genome Sequence of the Terrestrial Cyanobacterium Scytonema millei VB511283, Isolated from Eastern India.</title>
        <authorList>
            <person name="Sen D."/>
            <person name="Chandrababunaidu M.M."/>
            <person name="Singh D."/>
            <person name="Sanghi N."/>
            <person name="Ghorai A."/>
            <person name="Mishra G.P."/>
            <person name="Madduluri M."/>
            <person name="Adhikary S.P."/>
            <person name="Tripathy S."/>
        </authorList>
    </citation>
    <scope>NUCLEOTIDE SEQUENCE [LARGE SCALE GENOMIC DNA]</scope>
    <source>
        <strain evidence="5 6">VB511283</strain>
    </source>
</reference>
<dbReference type="Pfam" id="PF13399">
    <property type="entry name" value="LytR_C"/>
    <property type="match status" value="1"/>
</dbReference>
<name>A0A9X5EDG7_9CYAN</name>
<evidence type="ECO:0000259" key="3">
    <source>
        <dbReference type="Pfam" id="PF03816"/>
    </source>
</evidence>
<comment type="caution">
    <text evidence="5">The sequence shown here is derived from an EMBL/GenBank/DDBJ whole genome shotgun (WGS) entry which is preliminary data.</text>
</comment>
<dbReference type="AlphaFoldDB" id="A0A9X5EDG7"/>
<dbReference type="PANTHER" id="PTHR33392">
    <property type="entry name" value="POLYISOPRENYL-TEICHOIC ACID--PEPTIDOGLYCAN TEICHOIC ACID TRANSFERASE TAGU"/>
    <property type="match status" value="1"/>
</dbReference>